<keyword evidence="11" id="KW-0413">Isomerase</keyword>
<evidence type="ECO:0000256" key="12">
    <source>
        <dbReference type="ARBA" id="ARBA00037847"/>
    </source>
</evidence>
<dbReference type="PANTHER" id="PTHR13174">
    <property type="entry name" value="D-GLUCURONYL C5-EPIMERASE"/>
    <property type="match status" value="1"/>
</dbReference>
<dbReference type="GO" id="GO:0006420">
    <property type="term" value="P:arginyl-tRNA aminoacylation"/>
    <property type="evidence" value="ECO:0007669"/>
    <property type="project" value="InterPro"/>
</dbReference>
<dbReference type="Pfam" id="PF06662">
    <property type="entry name" value="C5-epim_C"/>
    <property type="match status" value="1"/>
</dbReference>
<dbReference type="STRING" id="6335.A0A0V1KVT3"/>
<feature type="non-terminal residue" evidence="14">
    <location>
        <position position="994"/>
    </location>
</feature>
<organism evidence="14 15">
    <name type="scientific">Trichinella nativa</name>
    <dbReference type="NCBI Taxonomy" id="6335"/>
    <lineage>
        <taxon>Eukaryota</taxon>
        <taxon>Metazoa</taxon>
        <taxon>Ecdysozoa</taxon>
        <taxon>Nematoda</taxon>
        <taxon>Enoplea</taxon>
        <taxon>Dorylaimia</taxon>
        <taxon>Trichinellida</taxon>
        <taxon>Trichinellidae</taxon>
        <taxon>Trichinella</taxon>
    </lineage>
</organism>
<evidence type="ECO:0000256" key="7">
    <source>
        <dbReference type="ARBA" id="ARBA00022692"/>
    </source>
</evidence>
<evidence type="ECO:0000313" key="14">
    <source>
        <dbReference type="EMBL" id="KRZ51201.1"/>
    </source>
</evidence>
<comment type="similarity">
    <text evidence="5">Belongs to the D-glucuronyl C5-epimerase family.</text>
</comment>
<comment type="pathway">
    <text evidence="3">Glycan metabolism; heparin biosynthesis.</text>
</comment>
<dbReference type="AlphaFoldDB" id="A0A0V1KVT3"/>
<feature type="domain" description="DALR anticodon binding" evidence="13">
    <location>
        <begin position="860"/>
        <end position="994"/>
    </location>
</feature>
<dbReference type="Gene3D" id="1.10.730.10">
    <property type="entry name" value="Isoleucyl-tRNA Synthetase, Domain 1"/>
    <property type="match status" value="1"/>
</dbReference>
<gene>
    <name evidence="14" type="primary">GLCE</name>
    <name evidence="14" type="ORF">T02_7510</name>
</gene>
<reference evidence="14 15" key="1">
    <citation type="submission" date="2015-05" db="EMBL/GenBank/DDBJ databases">
        <title>Evolution of Trichinella species and genotypes.</title>
        <authorList>
            <person name="Korhonen P.K."/>
            <person name="Edoardo P."/>
            <person name="Giuseppe L.R."/>
            <person name="Gasser R.B."/>
        </authorList>
    </citation>
    <scope>NUCLEOTIDE SEQUENCE [LARGE SCALE GENOMIC DNA]</scope>
    <source>
        <strain evidence="14">ISS10</strain>
    </source>
</reference>
<dbReference type="InterPro" id="IPR059154">
    <property type="entry name" value="Glce_b_sandwich"/>
</dbReference>
<proteinExistence type="inferred from homology"/>
<dbReference type="InterPro" id="IPR008909">
    <property type="entry name" value="DALR_anticod-bd"/>
</dbReference>
<keyword evidence="10" id="KW-0472">Membrane</keyword>
<evidence type="ECO:0000256" key="9">
    <source>
        <dbReference type="ARBA" id="ARBA00022989"/>
    </source>
</evidence>
<evidence type="ECO:0000256" key="8">
    <source>
        <dbReference type="ARBA" id="ARBA00022968"/>
    </source>
</evidence>
<dbReference type="InterPro" id="IPR010598">
    <property type="entry name" value="C5-epim_C"/>
</dbReference>
<dbReference type="InterPro" id="IPR009080">
    <property type="entry name" value="tRNAsynth_Ia_anticodon-bd"/>
</dbReference>
<dbReference type="GO" id="GO:0004814">
    <property type="term" value="F:arginine-tRNA ligase activity"/>
    <property type="evidence" value="ECO:0007669"/>
    <property type="project" value="InterPro"/>
</dbReference>
<dbReference type="PANTHER" id="PTHR13174:SF3">
    <property type="entry name" value="D-GLUCURONYL C5-EPIMERASE"/>
    <property type="match status" value="1"/>
</dbReference>
<keyword evidence="8" id="KW-0735">Signal-anchor</keyword>
<name>A0A0V1KVT3_9BILA</name>
<evidence type="ECO:0000256" key="1">
    <source>
        <dbReference type="ARBA" id="ARBA00000434"/>
    </source>
</evidence>
<dbReference type="SMART" id="SM00836">
    <property type="entry name" value="DALR_1"/>
    <property type="match status" value="1"/>
</dbReference>
<keyword evidence="15" id="KW-1185">Reference proteome</keyword>
<dbReference type="GO" id="GO:0047464">
    <property type="term" value="F:heparosan-N-sulfate-glucuronate 5-epimerase activity"/>
    <property type="evidence" value="ECO:0007669"/>
    <property type="project" value="UniProtKB-EC"/>
</dbReference>
<comment type="caution">
    <text evidence="14">The sequence shown here is derived from an EMBL/GenBank/DDBJ whole genome shotgun (WGS) entry which is preliminary data.</text>
</comment>
<dbReference type="GO" id="GO:0005524">
    <property type="term" value="F:ATP binding"/>
    <property type="evidence" value="ECO:0007669"/>
    <property type="project" value="InterPro"/>
</dbReference>
<dbReference type="EMBL" id="JYDW01000235">
    <property type="protein sequence ID" value="KRZ51201.1"/>
    <property type="molecule type" value="Genomic_DNA"/>
</dbReference>
<comment type="pathway">
    <text evidence="4">Glycan metabolism; heparan sulfate biosynthesis.</text>
</comment>
<evidence type="ECO:0000256" key="6">
    <source>
        <dbReference type="ARBA" id="ARBA00012087"/>
    </source>
</evidence>
<dbReference type="Pfam" id="PF21174">
    <property type="entry name" value="Glce_b_sandwich"/>
    <property type="match status" value="1"/>
</dbReference>
<comment type="subcellular location">
    <subcellularLocation>
        <location evidence="12">Endomembrane system</location>
        <topology evidence="12">Single-pass membrane protein</topology>
    </subcellularLocation>
    <subcellularLocation>
        <location evidence="2">Membrane</location>
        <topology evidence="2">Single-pass type II membrane protein</topology>
    </subcellularLocation>
</comment>
<evidence type="ECO:0000256" key="10">
    <source>
        <dbReference type="ARBA" id="ARBA00023136"/>
    </source>
</evidence>
<evidence type="ECO:0000259" key="13">
    <source>
        <dbReference type="SMART" id="SM00836"/>
    </source>
</evidence>
<dbReference type="Proteomes" id="UP000054721">
    <property type="component" value="Unassembled WGS sequence"/>
</dbReference>
<dbReference type="GO" id="GO:0005794">
    <property type="term" value="C:Golgi apparatus"/>
    <property type="evidence" value="ECO:0007669"/>
    <property type="project" value="TreeGrafter"/>
</dbReference>
<evidence type="ECO:0000256" key="5">
    <source>
        <dbReference type="ARBA" id="ARBA00005584"/>
    </source>
</evidence>
<dbReference type="SUPFAM" id="SSF47323">
    <property type="entry name" value="Anticodon-binding domain of a subclass of class I aminoacyl-tRNA synthetases"/>
    <property type="match status" value="1"/>
</dbReference>
<comment type="catalytic activity">
    <reaction evidence="1">
        <text>[heparosan-N-sulfate](n) = [heparan-N-sulfate](n)</text>
        <dbReference type="Rhea" id="RHEA:20197"/>
        <dbReference type="Rhea" id="RHEA-COMP:9556"/>
        <dbReference type="Rhea" id="RHEA-COMP:9557"/>
        <dbReference type="ChEBI" id="CHEBI:58041"/>
        <dbReference type="ChEBI" id="CHEBI:58287"/>
        <dbReference type="EC" id="5.1.3.17"/>
    </reaction>
</comment>
<keyword evidence="7" id="KW-0812">Transmembrane</keyword>
<evidence type="ECO:0000256" key="2">
    <source>
        <dbReference type="ARBA" id="ARBA00004606"/>
    </source>
</evidence>
<dbReference type="GO" id="GO:0015012">
    <property type="term" value="P:heparan sulfate proteoglycan biosynthetic process"/>
    <property type="evidence" value="ECO:0007669"/>
    <property type="project" value="InterPro"/>
</dbReference>
<dbReference type="InterPro" id="IPR039721">
    <property type="entry name" value="C5-epimerase"/>
</dbReference>
<keyword evidence="9" id="KW-1133">Transmembrane helix</keyword>
<protein>
    <recommendedName>
        <fullName evidence="6">heparosan-N-sulfate-glucuronate 5-epimerase</fullName>
        <ecNumber evidence="6">5.1.3.17</ecNumber>
    </recommendedName>
</protein>
<dbReference type="OrthoDB" id="5914444at2759"/>
<evidence type="ECO:0000313" key="15">
    <source>
        <dbReference type="Proteomes" id="UP000054721"/>
    </source>
</evidence>
<evidence type="ECO:0000256" key="11">
    <source>
        <dbReference type="ARBA" id="ARBA00023235"/>
    </source>
</evidence>
<evidence type="ECO:0000256" key="4">
    <source>
        <dbReference type="ARBA" id="ARBA00005093"/>
    </source>
</evidence>
<accession>A0A0V1KVT3</accession>
<dbReference type="GO" id="GO:0030210">
    <property type="term" value="P:heparin proteoglycan biosynthetic process"/>
    <property type="evidence" value="ECO:0007669"/>
    <property type="project" value="UniProtKB-UniPathway"/>
</dbReference>
<evidence type="ECO:0000256" key="3">
    <source>
        <dbReference type="ARBA" id="ARBA00004841"/>
    </source>
</evidence>
<dbReference type="EC" id="5.1.3.17" evidence="6"/>
<dbReference type="UniPathway" id="UPA00862"/>
<sequence length="994" mass="115211">MSLKRLKFVSAVCLTICFALGYKLFLICDRFNNWDVERRKIFYFTPSPVMQLPGVYSESKVLAMEDDVLPVVCQINGKRTVRCLEDVEHGEVYMPFKSFLQPYFDVYGTLKKSENGSTFFDFQHSFAKIQQPSFSTYRADSVFGQFGTYNVAERLRVRCINSKSGVPMSVQWSQRGYYYPVQIGQYGLEHYSRSIIEPMPHVQYIAGLSEKRCFVEGQQTITIQNSSELSVLRMFVLSSDQESSFHITVQRSDTKQLYRIHYIPAAEPIRVINSFDVYFGFGQLPKNRWIRFTRDLSVDLMHGIGYTSKRMKKVKLKAIKLVILQLAFAGELCVANVSLQTHAHVDHFLDVANWFVENQDGKGGWSVPVKRSMSNGRLVLKPGWYSAMAQGHAMSVLCRAYLLENKKEYLDSALKAVQLFYINASDGGLINYFYNVFPWYEEYPTTPGSFVLNGFIYSLIGLRDLAFCSERVNQQVLDIYKIGLNSLKNMLPLYDTGVGSLYDLRHVSLHGAPNVARWDYHAVHIFQLHWLYIIEGDELFKETANRWIRFSEALLQNSSARCSYPILSLPMIYCYVDVIFWLWQFSSILTGNTKILTKNAVSKLIKYFNFVKWGRLEIMESDFVERFNSLRINTPRQDELKQQCSLFCCITCGLIEKNEFTALRCLLLTCHMEKWLVRNGFDVQVVMLCPKVSSWFSDFGILETKFNNEIFISKSLNCAEICRMNKDELFSTVGKYFQTYQRKENAIFIIYSDLKGYNFQQLSQYFQNMQFVNYAYKIAHVKISIAQFSVKCFLSERKKQIFERIKEKHGKVDSQDHIVSRLSALVVVFELLTAKHDQPVFISYPSENGLPAIARKALFVMYNFTRMCSILNSFKKMVSTNYYPKLVPLALLSSDMQRGVLAEFRPLTDMIFSFDIIHSGNGSRRSDFTVPKICHWLTNFTSQFSKIYSKIQILTPATDLLFDELFVKIHLIEMFHNTMKLMFNLLCLETLNGM</sequence>